<gene>
    <name evidence="1" type="ORF">Baya_7456</name>
</gene>
<dbReference type="EMBL" id="VCAZ01000036">
    <property type="protein sequence ID" value="TSL75301.1"/>
    <property type="molecule type" value="Genomic_DNA"/>
</dbReference>
<organism evidence="1 2">
    <name type="scientific">Bagarius yarrelli</name>
    <name type="common">Goonch</name>
    <name type="synonym">Bagrus yarrelli</name>
    <dbReference type="NCBI Taxonomy" id="175774"/>
    <lineage>
        <taxon>Eukaryota</taxon>
        <taxon>Metazoa</taxon>
        <taxon>Chordata</taxon>
        <taxon>Craniata</taxon>
        <taxon>Vertebrata</taxon>
        <taxon>Euteleostomi</taxon>
        <taxon>Actinopterygii</taxon>
        <taxon>Neopterygii</taxon>
        <taxon>Teleostei</taxon>
        <taxon>Ostariophysi</taxon>
        <taxon>Siluriformes</taxon>
        <taxon>Sisoridae</taxon>
        <taxon>Sisorinae</taxon>
        <taxon>Bagarius</taxon>
    </lineage>
</organism>
<name>A0A556U150_BAGYA</name>
<protein>
    <submittedName>
        <fullName evidence="1">Uncharacterized protein</fullName>
    </submittedName>
</protein>
<evidence type="ECO:0000313" key="1">
    <source>
        <dbReference type="EMBL" id="TSL75301.1"/>
    </source>
</evidence>
<keyword evidence="2" id="KW-1185">Reference proteome</keyword>
<reference evidence="1 2" key="1">
    <citation type="journal article" date="2019" name="Genome Biol. Evol.">
        <title>Whole-Genome Sequencing of the Giant Devil Catfish, Bagarius yarrelli.</title>
        <authorList>
            <person name="Jiang W."/>
            <person name="Lv Y."/>
            <person name="Cheng L."/>
            <person name="Yang K."/>
            <person name="Chao B."/>
            <person name="Wang X."/>
            <person name="Li Y."/>
            <person name="Pan X."/>
            <person name="You X."/>
            <person name="Zhang Y."/>
            <person name="Yang J."/>
            <person name="Li J."/>
            <person name="Zhang X."/>
            <person name="Liu S."/>
            <person name="Sun C."/>
            <person name="Yang J."/>
            <person name="Shi Q."/>
        </authorList>
    </citation>
    <scope>NUCLEOTIDE SEQUENCE [LARGE SCALE GENOMIC DNA]</scope>
    <source>
        <strain evidence="1">JWS20170419001</strain>
        <tissue evidence="1">Muscle</tissue>
    </source>
</reference>
<dbReference type="AlphaFoldDB" id="A0A556U150"/>
<comment type="caution">
    <text evidence="1">The sequence shown here is derived from an EMBL/GenBank/DDBJ whole genome shotgun (WGS) entry which is preliminary data.</text>
</comment>
<accession>A0A556U150</accession>
<dbReference type="Proteomes" id="UP000319801">
    <property type="component" value="Unassembled WGS sequence"/>
</dbReference>
<evidence type="ECO:0000313" key="2">
    <source>
        <dbReference type="Proteomes" id="UP000319801"/>
    </source>
</evidence>
<sequence length="66" mass="7586">METREVEIEEGNEFLLGIENIPEEGFEEDISSYRVSTPLHIVCVPSRFLSTHASHRYLQDVARTHA</sequence>
<proteinExistence type="predicted"/>